<protein>
    <submittedName>
        <fullName evidence="1">DUF3857 domain-containing protein</fullName>
    </submittedName>
</protein>
<gene>
    <name evidence="1" type="ORF">FGG15_07785</name>
</gene>
<proteinExistence type="predicted"/>
<dbReference type="RefSeq" id="WP_138834920.1">
    <property type="nucleotide sequence ID" value="NZ_VCNI01000001.1"/>
</dbReference>
<dbReference type="Gene3D" id="2.60.40.3140">
    <property type="match status" value="1"/>
</dbReference>
<accession>A0ABY2WR15</accession>
<dbReference type="Proteomes" id="UP000751614">
    <property type="component" value="Unassembled WGS sequence"/>
</dbReference>
<reference evidence="1 2" key="1">
    <citation type="submission" date="2019-05" db="EMBL/GenBank/DDBJ databases">
        <title>Flagellimonas sp. AsT0115, sp. nov., isolated from a marine red algae, Asparagopsis taxiformis.</title>
        <authorList>
            <person name="Kim J."/>
            <person name="Jeong S.E."/>
            <person name="Jeon C.O."/>
        </authorList>
    </citation>
    <scope>NUCLEOTIDE SEQUENCE [LARGE SCALE GENOMIC DNA]</scope>
    <source>
        <strain evidence="1 2">AsT0115</strain>
    </source>
</reference>
<evidence type="ECO:0000313" key="1">
    <source>
        <dbReference type="EMBL" id="TMU57433.1"/>
    </source>
</evidence>
<dbReference type="EMBL" id="VCNI01000001">
    <property type="protein sequence ID" value="TMU57433.1"/>
    <property type="molecule type" value="Genomic_DNA"/>
</dbReference>
<comment type="caution">
    <text evidence="1">The sequence shown here is derived from an EMBL/GenBank/DDBJ whole genome shotgun (WGS) entry which is preliminary data.</text>
</comment>
<evidence type="ECO:0000313" key="2">
    <source>
        <dbReference type="Proteomes" id="UP000751614"/>
    </source>
</evidence>
<dbReference type="Gene3D" id="2.60.120.1130">
    <property type="match status" value="1"/>
</dbReference>
<keyword evidence="2" id="KW-1185">Reference proteome</keyword>
<organism evidence="1 2">
    <name type="scientific">Flagellimonas algicola</name>
    <dbReference type="NCBI Taxonomy" id="2583815"/>
    <lineage>
        <taxon>Bacteria</taxon>
        <taxon>Pseudomonadati</taxon>
        <taxon>Bacteroidota</taxon>
        <taxon>Flavobacteriia</taxon>
        <taxon>Flavobacteriales</taxon>
        <taxon>Flavobacteriaceae</taxon>
        <taxon>Flagellimonas</taxon>
    </lineage>
</organism>
<name>A0ABY2WR15_9FLAO</name>
<dbReference type="Gene3D" id="3.10.620.30">
    <property type="match status" value="1"/>
</dbReference>
<sequence>MNLKKLALGLIWCYSIALFGQDKHEFGQLNKFEINFTEYPQDTTAHAIVLHERGEDRFAVINKRIQLVKKYHVKIKILDQHGFDQADISIRYYHTDQAREKVRDIRAITHNGVTKFWLKKDNIYVTDLTENWSEMRFTFPNVKEGSILEYEYELVSPYLFNLTGWSFQGDIPKVRSEFYAEIPGNYVYNRSFVGTLNLDVNESTIKKSCFKVPGYAVAADCEVIRYAIKDIPAFKEDEDYMLAASNYISRIDFEMSQHTSVNGNVENYTKSWKDVDREFRTDKDIGRQLTKQSFFGKNVPQMLFEEPDSLKRAMGIYDFVQNHFTWNNKYSIHKGSRVKSAFEKQMGSVGEINLTLINLLQLAGLKTDIVLMSTRKNGLPKRTHPVMSDFNYLIAIADIGGTSYVLDATDKYIPFGMLPFRCLNYYGRVMDFKNGSYWLTINPVKDNTRIVRGRVLLDMENNRITGDFKTSETGYFGVSKQKTIQSLSEDDYLIALEKKFSSENEGIISEYTNLNKVNSKSKVVEKFKLEWEQELNREVLYINPFFIRFFVQNPFVLEERNYPIDFGHPRIFTYQVTIQIPEGYSLVNLPENKAFALPENSGYLKLQCSNAGSFVTVLFNLKIDHSYYKSEHYNALKELFRNAVDIQKNTMIKLTKN</sequence>